<dbReference type="Proteomes" id="UP000594261">
    <property type="component" value="Chromosome 11"/>
</dbReference>
<protein>
    <recommendedName>
        <fullName evidence="2">DUF4283 domain-containing protein</fullName>
    </recommendedName>
</protein>
<accession>A0A7N2MZQ9</accession>
<reference evidence="3" key="2">
    <citation type="submission" date="2021-01" db="UniProtKB">
        <authorList>
            <consortium name="EnsemblPlants"/>
        </authorList>
    </citation>
    <scope>IDENTIFICATION</scope>
</reference>
<dbReference type="EMBL" id="LRBV02000011">
    <property type="status" value="NOT_ANNOTATED_CDS"/>
    <property type="molecule type" value="Genomic_DNA"/>
</dbReference>
<evidence type="ECO:0000313" key="4">
    <source>
        <dbReference type="Proteomes" id="UP000594261"/>
    </source>
</evidence>
<evidence type="ECO:0000313" key="3">
    <source>
        <dbReference type="EnsemblPlants" id="QL11p046086:mrna"/>
    </source>
</evidence>
<dbReference type="Pfam" id="PF14111">
    <property type="entry name" value="DUF4283"/>
    <property type="match status" value="1"/>
</dbReference>
<dbReference type="InParanoid" id="A0A7N2MZQ9"/>
<name>A0A7N2MZQ9_QUELO</name>
<dbReference type="InterPro" id="IPR025558">
    <property type="entry name" value="DUF4283"/>
</dbReference>
<evidence type="ECO:0000256" key="1">
    <source>
        <dbReference type="SAM" id="MobiDB-lite"/>
    </source>
</evidence>
<feature type="domain" description="DUF4283" evidence="2">
    <location>
        <begin position="34"/>
        <end position="99"/>
    </location>
</feature>
<reference evidence="3 4" key="1">
    <citation type="journal article" date="2016" name="G3 (Bethesda)">
        <title>First Draft Assembly and Annotation of the Genome of a California Endemic Oak Quercus lobata Nee (Fagaceae).</title>
        <authorList>
            <person name="Sork V.L."/>
            <person name="Fitz-Gibbon S.T."/>
            <person name="Puiu D."/>
            <person name="Crepeau M."/>
            <person name="Gugger P.F."/>
            <person name="Sherman R."/>
            <person name="Stevens K."/>
            <person name="Langley C.H."/>
            <person name="Pellegrini M."/>
            <person name="Salzberg S.L."/>
        </authorList>
    </citation>
    <scope>NUCLEOTIDE SEQUENCE [LARGE SCALE GENOMIC DNA]</scope>
    <source>
        <strain evidence="3 4">cv. SW786</strain>
    </source>
</reference>
<dbReference type="AlphaFoldDB" id="A0A7N2MZQ9"/>
<sequence length="353" mass="39463">MDSLENLWNKLSLLDSEESGVQCPKNSLAPRLLLAAKFLTKRFTNIESVVHTFKPLWRTQRDFEIKDMRNNLMFFEFEDEYDLERVLEHEPWTYDKHLIHDLLVHCMTLVIRDSIGKSLGTVIEMSDTEEEGGKGQLPKSSGPPKRAQPSTSSQHTDAQSGVGIVPLAKISTTSSSEQVLDSVTAKGKCNVQSAESQETLKAINDDISFKSPTISDVKDRARYGVIASNHNEVVERVPDVLVHPFQAKPKLTAHDVATLCPLIGLDMDLKPYPTTNLMPTTEAHDSDNRSVQPKWKRILCNPNLGNKEITMTEPASRGEAIEIEDLRPMKHQACDVSHLPSMVVAVAQPCRDQ</sequence>
<evidence type="ECO:0000259" key="2">
    <source>
        <dbReference type="Pfam" id="PF14111"/>
    </source>
</evidence>
<proteinExistence type="predicted"/>
<dbReference type="Gramene" id="QL11p046086:mrna">
    <property type="protein sequence ID" value="QL11p046086:mrna"/>
    <property type="gene ID" value="QL11p046086"/>
</dbReference>
<organism evidence="3 4">
    <name type="scientific">Quercus lobata</name>
    <name type="common">Valley oak</name>
    <dbReference type="NCBI Taxonomy" id="97700"/>
    <lineage>
        <taxon>Eukaryota</taxon>
        <taxon>Viridiplantae</taxon>
        <taxon>Streptophyta</taxon>
        <taxon>Embryophyta</taxon>
        <taxon>Tracheophyta</taxon>
        <taxon>Spermatophyta</taxon>
        <taxon>Magnoliopsida</taxon>
        <taxon>eudicotyledons</taxon>
        <taxon>Gunneridae</taxon>
        <taxon>Pentapetalae</taxon>
        <taxon>rosids</taxon>
        <taxon>fabids</taxon>
        <taxon>Fagales</taxon>
        <taxon>Fagaceae</taxon>
        <taxon>Quercus</taxon>
    </lineage>
</organism>
<dbReference type="EnsemblPlants" id="QL11p046086:mrna">
    <property type="protein sequence ID" value="QL11p046086:mrna"/>
    <property type="gene ID" value="QL11p046086"/>
</dbReference>
<keyword evidence="4" id="KW-1185">Reference proteome</keyword>
<feature type="region of interest" description="Disordered" evidence="1">
    <location>
        <begin position="127"/>
        <end position="159"/>
    </location>
</feature>
<feature type="compositionally biased region" description="Polar residues" evidence="1">
    <location>
        <begin position="148"/>
        <end position="159"/>
    </location>
</feature>